<gene>
    <name evidence="1" type="ORF">F7725_003079</name>
</gene>
<accession>A0A7J5YAJ0</accession>
<protein>
    <submittedName>
        <fullName evidence="1">Uncharacterized protein</fullName>
    </submittedName>
</protein>
<evidence type="ECO:0000313" key="2">
    <source>
        <dbReference type="Proteomes" id="UP000518266"/>
    </source>
</evidence>
<reference evidence="1 2" key="1">
    <citation type="submission" date="2020-03" db="EMBL/GenBank/DDBJ databases">
        <title>Dissostichus mawsoni Genome sequencing and assembly.</title>
        <authorList>
            <person name="Park H."/>
        </authorList>
    </citation>
    <scope>NUCLEOTIDE SEQUENCE [LARGE SCALE GENOMIC DNA]</scope>
    <source>
        <strain evidence="1">DM0001</strain>
        <tissue evidence="1">Muscle</tissue>
    </source>
</reference>
<evidence type="ECO:0000313" key="1">
    <source>
        <dbReference type="EMBL" id="KAF3846001.1"/>
    </source>
</evidence>
<sequence length="271" mass="30510">MVNFSSVTDSAPRLSDRLILFRDYMKDDMRTLTMFLKWALRVPVDQNSPGLQDVQASLRRAPVARQLLPSLPLDELIIQNDGLLLPQQLQCFLVLLCKSKYQLFLPAVMRCRSWGLTLDAEALLILDDEVLLVVLELAQIVLSVLGQQSKLLKSLVDLLVFLRHAVHHPAHWRARLSITKCDLETGTERHGGNGGTRMHPTHIGGLSDEPLLCVEDVFDASDQLQRTANNSPELALYPLGQIMSHLDGEVLTVQRLHLTIQNTMSSQRERL</sequence>
<dbReference type="EMBL" id="JAAKFY010000014">
    <property type="protein sequence ID" value="KAF3846001.1"/>
    <property type="molecule type" value="Genomic_DNA"/>
</dbReference>
<keyword evidence="2" id="KW-1185">Reference proteome</keyword>
<name>A0A7J5YAJ0_DISMA</name>
<proteinExistence type="predicted"/>
<dbReference type="AlphaFoldDB" id="A0A7J5YAJ0"/>
<dbReference type="Proteomes" id="UP000518266">
    <property type="component" value="Unassembled WGS sequence"/>
</dbReference>
<organism evidence="1 2">
    <name type="scientific">Dissostichus mawsoni</name>
    <name type="common">Antarctic cod</name>
    <dbReference type="NCBI Taxonomy" id="36200"/>
    <lineage>
        <taxon>Eukaryota</taxon>
        <taxon>Metazoa</taxon>
        <taxon>Chordata</taxon>
        <taxon>Craniata</taxon>
        <taxon>Vertebrata</taxon>
        <taxon>Euteleostomi</taxon>
        <taxon>Actinopterygii</taxon>
        <taxon>Neopterygii</taxon>
        <taxon>Teleostei</taxon>
        <taxon>Neoteleostei</taxon>
        <taxon>Acanthomorphata</taxon>
        <taxon>Eupercaria</taxon>
        <taxon>Perciformes</taxon>
        <taxon>Notothenioidei</taxon>
        <taxon>Nototheniidae</taxon>
        <taxon>Dissostichus</taxon>
    </lineage>
</organism>
<comment type="caution">
    <text evidence="1">The sequence shown here is derived from an EMBL/GenBank/DDBJ whole genome shotgun (WGS) entry which is preliminary data.</text>
</comment>